<dbReference type="PANTHER" id="PTHR47062">
    <property type="match status" value="1"/>
</dbReference>
<geneLocation type="plasmid" evidence="5 6">
    <name>IRBL74_p</name>
</geneLocation>
<keyword evidence="1 5" id="KW-0346">Stress response</keyword>
<dbReference type="CDD" id="cd06470">
    <property type="entry name" value="ACD_IbpA-B_like"/>
    <property type="match status" value="1"/>
</dbReference>
<dbReference type="PANTHER" id="PTHR47062:SF1">
    <property type="entry name" value="SMALL HEAT SHOCK PROTEIN IBPA"/>
    <property type="match status" value="1"/>
</dbReference>
<dbReference type="Proteomes" id="UP000016944">
    <property type="component" value="Plasmid IRBL74_p"/>
</dbReference>
<evidence type="ECO:0000256" key="3">
    <source>
        <dbReference type="RuleBase" id="RU003616"/>
    </source>
</evidence>
<evidence type="ECO:0000313" key="6">
    <source>
        <dbReference type="Proteomes" id="UP000016944"/>
    </source>
</evidence>
<organism evidence="5 6">
    <name type="scientific">Agrobacterium pusense</name>
    <dbReference type="NCBI Taxonomy" id="648995"/>
    <lineage>
        <taxon>Bacteria</taxon>
        <taxon>Pseudomonadati</taxon>
        <taxon>Pseudomonadota</taxon>
        <taxon>Alphaproteobacteria</taxon>
        <taxon>Hyphomicrobiales</taxon>
        <taxon>Rhizobiaceae</taxon>
        <taxon>Rhizobium/Agrobacterium group</taxon>
        <taxon>Agrobacterium</taxon>
    </lineage>
</organism>
<sequence>MPRSMNSNELVWAGAWMSFFSDGALESQIPENQIDCRQLLRQGWTCWKRRVSALLYPCCFKEDMAMATSYDYAPLFRSTVGFDRIFNLLENAQRARSISDWPPYDIVKTGDDSYRISVAVAGFAEDELDITFQSNLLTVTGKKQDASADEYLHRGIAGRPFEHRFELADHVRVNGADLRNGLLSINLVREIPEALKPRKIDIQTSPALQHKVAPAQIEAQKAA</sequence>
<evidence type="ECO:0000256" key="2">
    <source>
        <dbReference type="PROSITE-ProRule" id="PRU00285"/>
    </source>
</evidence>
<keyword evidence="5" id="KW-0614">Plasmid</keyword>
<evidence type="ECO:0000259" key="4">
    <source>
        <dbReference type="PROSITE" id="PS01031"/>
    </source>
</evidence>
<evidence type="ECO:0000313" key="5">
    <source>
        <dbReference type="EMBL" id="CDI12394.1"/>
    </source>
</evidence>
<dbReference type="AlphaFoldDB" id="U4Q573"/>
<gene>
    <name evidence="5" type="ORF">BN877_p0680</name>
</gene>
<dbReference type="Pfam" id="PF00011">
    <property type="entry name" value="HSP20"/>
    <property type="match status" value="1"/>
</dbReference>
<dbReference type="SUPFAM" id="SSF49764">
    <property type="entry name" value="HSP20-like chaperones"/>
    <property type="match status" value="1"/>
</dbReference>
<name>U4Q573_9HYPH</name>
<dbReference type="InterPro" id="IPR002068">
    <property type="entry name" value="A-crystallin/Hsp20_dom"/>
</dbReference>
<dbReference type="InterPro" id="IPR008978">
    <property type="entry name" value="HSP20-like_chaperone"/>
</dbReference>
<dbReference type="EMBL" id="HG518324">
    <property type="protein sequence ID" value="CDI12394.1"/>
    <property type="molecule type" value="Genomic_DNA"/>
</dbReference>
<dbReference type="HOGENOM" id="CLU_046737_4_1_5"/>
<dbReference type="PATRIC" id="fig|424182.3.peg.5350"/>
<dbReference type="PROSITE" id="PS01031">
    <property type="entry name" value="SHSP"/>
    <property type="match status" value="1"/>
</dbReference>
<accession>U4Q573</accession>
<feature type="domain" description="SHSP" evidence="4">
    <location>
        <begin position="95"/>
        <end position="205"/>
    </location>
</feature>
<dbReference type="InterPro" id="IPR037913">
    <property type="entry name" value="ACD_IbpA/B"/>
</dbReference>
<protein>
    <submittedName>
        <fullName evidence="5">Small heat shock protein, HSP20-like chaperone (Modular protein)</fullName>
    </submittedName>
</protein>
<dbReference type="Gene3D" id="2.60.40.790">
    <property type="match status" value="1"/>
</dbReference>
<proteinExistence type="inferred from homology"/>
<dbReference type="KEGG" id="rir:BN877_p0680"/>
<evidence type="ECO:0000256" key="1">
    <source>
        <dbReference type="ARBA" id="ARBA00023016"/>
    </source>
</evidence>
<comment type="similarity">
    <text evidence="2 3">Belongs to the small heat shock protein (HSP20) family.</text>
</comment>
<reference evidence="5 6" key="1">
    <citation type="journal article" date="2013" name="Genome Announc.">
        <title>Complete Genome Sequence of the Sesbania Symbiont and Rice Growth-Promoting Endophyte Rhizobium sp. Strain IRBG74.</title>
        <authorList>
            <person name="Crook M.B."/>
            <person name="Mitra S."/>
            <person name="Ane J.M."/>
            <person name="Sadowsky M.J."/>
            <person name="Gyaneshwar P."/>
        </authorList>
    </citation>
    <scope>NUCLEOTIDE SEQUENCE [LARGE SCALE GENOMIC DNA]</scope>
    <source>
        <strain evidence="5 6">IRBG74</strain>
        <plasmid evidence="6">IRBL74_p</plasmid>
    </source>
</reference>